<dbReference type="EMBL" id="FLUV01001054">
    <property type="protein sequence ID" value="SBW22361.1"/>
    <property type="molecule type" value="Genomic_DNA"/>
</dbReference>
<keyword evidence="2" id="KW-1185">Reference proteome</keyword>
<sequence length="56" mass="6513">MLRRGGYDDVVSVEPEEPFMTSDEGIAHSVALLRRTVPRQAIPTRRFSDMYEWESQ</sequence>
<name>A0A1C3NXV2_9ACTN</name>
<proteinExistence type="predicted"/>
<organism evidence="1 2">
    <name type="scientific">Candidatus Protofrankia californiensis</name>
    <dbReference type="NCBI Taxonomy" id="1839754"/>
    <lineage>
        <taxon>Bacteria</taxon>
        <taxon>Bacillati</taxon>
        <taxon>Actinomycetota</taxon>
        <taxon>Actinomycetes</taxon>
        <taxon>Frankiales</taxon>
        <taxon>Frankiaceae</taxon>
        <taxon>Protofrankia</taxon>
    </lineage>
</organism>
<dbReference type="Proteomes" id="UP000199013">
    <property type="component" value="Unassembled WGS sequence"/>
</dbReference>
<protein>
    <submittedName>
        <fullName evidence="1">Uncharacterized protein</fullName>
    </submittedName>
</protein>
<dbReference type="AlphaFoldDB" id="A0A1C3NXV2"/>
<evidence type="ECO:0000313" key="1">
    <source>
        <dbReference type="EMBL" id="SBW22361.1"/>
    </source>
</evidence>
<accession>A0A1C3NXV2</accession>
<evidence type="ECO:0000313" key="2">
    <source>
        <dbReference type="Proteomes" id="UP000199013"/>
    </source>
</evidence>
<reference evidence="2" key="1">
    <citation type="submission" date="2016-02" db="EMBL/GenBank/DDBJ databases">
        <authorList>
            <person name="Wibberg D."/>
        </authorList>
    </citation>
    <scope>NUCLEOTIDE SEQUENCE [LARGE SCALE GENOMIC DNA]</scope>
</reference>
<gene>
    <name evidence="1" type="ORF">FDG2_2518</name>
</gene>